<sequence length="75" mass="8852">MKSTQFGKWKIEVSSEKALFVQEEKRLILLNSDKYYMFLAELDKEDNITIQNIDSDIELNILYSSKTIKIAFKED</sequence>
<dbReference type="EMBL" id="JBHUMQ010000034">
    <property type="protein sequence ID" value="MFD2695032.1"/>
    <property type="molecule type" value="Genomic_DNA"/>
</dbReference>
<organism evidence="1 2">
    <name type="scientific">Sporolactobacillus shoreicorticis</name>
    <dbReference type="NCBI Taxonomy" id="1923877"/>
    <lineage>
        <taxon>Bacteria</taxon>
        <taxon>Bacillati</taxon>
        <taxon>Bacillota</taxon>
        <taxon>Bacilli</taxon>
        <taxon>Bacillales</taxon>
        <taxon>Sporolactobacillaceae</taxon>
        <taxon>Sporolactobacillus</taxon>
    </lineage>
</organism>
<protein>
    <submittedName>
        <fullName evidence="1">Uncharacterized protein</fullName>
    </submittedName>
</protein>
<gene>
    <name evidence="1" type="ORF">ACFSUE_15555</name>
</gene>
<evidence type="ECO:0000313" key="1">
    <source>
        <dbReference type="EMBL" id="MFD2695032.1"/>
    </source>
</evidence>
<keyword evidence="2" id="KW-1185">Reference proteome</keyword>
<reference evidence="2" key="1">
    <citation type="journal article" date="2019" name="Int. J. Syst. Evol. Microbiol.">
        <title>The Global Catalogue of Microorganisms (GCM) 10K type strain sequencing project: providing services to taxonomists for standard genome sequencing and annotation.</title>
        <authorList>
            <consortium name="The Broad Institute Genomics Platform"/>
            <consortium name="The Broad Institute Genome Sequencing Center for Infectious Disease"/>
            <person name="Wu L."/>
            <person name="Ma J."/>
        </authorList>
    </citation>
    <scope>NUCLEOTIDE SEQUENCE [LARGE SCALE GENOMIC DNA]</scope>
    <source>
        <strain evidence="2">TISTR 2466</strain>
    </source>
</reference>
<dbReference type="RefSeq" id="WP_253064773.1">
    <property type="nucleotide sequence ID" value="NZ_JAMXWM010000031.1"/>
</dbReference>
<accession>A0ABW5S8L8</accession>
<proteinExistence type="predicted"/>
<evidence type="ECO:0000313" key="2">
    <source>
        <dbReference type="Proteomes" id="UP001597399"/>
    </source>
</evidence>
<dbReference type="Proteomes" id="UP001597399">
    <property type="component" value="Unassembled WGS sequence"/>
</dbReference>
<comment type="caution">
    <text evidence="1">The sequence shown here is derived from an EMBL/GenBank/DDBJ whole genome shotgun (WGS) entry which is preliminary data.</text>
</comment>
<name>A0ABW5S8L8_9BACL</name>